<dbReference type="InterPro" id="IPR011009">
    <property type="entry name" value="Kinase-like_dom_sf"/>
</dbReference>
<feature type="domain" description="Protein kinase" evidence="12">
    <location>
        <begin position="36"/>
        <end position="321"/>
    </location>
</feature>
<dbReference type="Gene3D" id="1.10.510.10">
    <property type="entry name" value="Transferase(Phosphotransferase) domain 1"/>
    <property type="match status" value="1"/>
</dbReference>
<comment type="function">
    <text evidence="9">Casein kinases are operationally defined by their preferential utilization of acidic proteins such as caseins as substrates. The alpha chain contains the catalytic site.</text>
</comment>
<dbReference type="InterPro" id="IPR000719">
    <property type="entry name" value="Prot_kinase_dom"/>
</dbReference>
<dbReference type="FunFam" id="1.10.510.10:FF:000059">
    <property type="entry name" value="Casein kinase II subunit alpha"/>
    <property type="match status" value="1"/>
</dbReference>
<evidence type="ECO:0000256" key="8">
    <source>
        <dbReference type="ARBA" id="ARBA00048679"/>
    </source>
</evidence>
<dbReference type="CDD" id="cd14132">
    <property type="entry name" value="STKc_CK2_alpha"/>
    <property type="match status" value="1"/>
</dbReference>
<dbReference type="InterPro" id="IPR008271">
    <property type="entry name" value="Ser/Thr_kinase_AS"/>
</dbReference>
<dbReference type="SUPFAM" id="SSF56112">
    <property type="entry name" value="Protein kinase-like (PK-like)"/>
    <property type="match status" value="1"/>
</dbReference>
<dbReference type="InterPro" id="IPR017441">
    <property type="entry name" value="Protein_kinase_ATP_BS"/>
</dbReference>
<accession>A0A1R2BRH4</accession>
<dbReference type="PROSITE" id="PS00107">
    <property type="entry name" value="PROTEIN_KINASE_ATP"/>
    <property type="match status" value="1"/>
</dbReference>
<dbReference type="GO" id="GO:0005956">
    <property type="term" value="C:protein kinase CK2 complex"/>
    <property type="evidence" value="ECO:0007669"/>
    <property type="project" value="TreeGrafter"/>
</dbReference>
<dbReference type="PROSITE" id="PS50011">
    <property type="entry name" value="PROTEIN_KINASE_DOM"/>
    <property type="match status" value="1"/>
</dbReference>
<dbReference type="PROSITE" id="PS00108">
    <property type="entry name" value="PROTEIN_KINASE_ST"/>
    <property type="match status" value="1"/>
</dbReference>
<reference evidence="13 14" key="1">
    <citation type="submission" date="2016-11" db="EMBL/GenBank/DDBJ databases">
        <title>The macronuclear genome of Stentor coeruleus: a giant cell with tiny introns.</title>
        <authorList>
            <person name="Slabodnick M."/>
            <person name="Ruby J.G."/>
            <person name="Reiff S.B."/>
            <person name="Swart E.C."/>
            <person name="Gosai S."/>
            <person name="Prabakaran S."/>
            <person name="Witkowska E."/>
            <person name="Larue G.E."/>
            <person name="Fisher S."/>
            <person name="Freeman R.M."/>
            <person name="Gunawardena J."/>
            <person name="Chu W."/>
            <person name="Stover N.A."/>
            <person name="Gregory B.D."/>
            <person name="Nowacki M."/>
            <person name="Derisi J."/>
            <person name="Roy S.W."/>
            <person name="Marshall W.F."/>
            <person name="Sood P."/>
        </authorList>
    </citation>
    <scope>NUCLEOTIDE SEQUENCE [LARGE SCALE GENOMIC DNA]</scope>
    <source>
        <strain evidence="13">WM001</strain>
    </source>
</reference>
<dbReference type="PANTHER" id="PTHR24054:SF0">
    <property type="entry name" value="CASEIN KINASE II SUBUNIT ALPHA"/>
    <property type="match status" value="1"/>
</dbReference>
<comment type="catalytic activity">
    <reaction evidence="8">
        <text>L-seryl-[protein] + ATP = O-phospho-L-seryl-[protein] + ADP + H(+)</text>
        <dbReference type="Rhea" id="RHEA:17989"/>
        <dbReference type="Rhea" id="RHEA-COMP:9863"/>
        <dbReference type="Rhea" id="RHEA-COMP:11604"/>
        <dbReference type="ChEBI" id="CHEBI:15378"/>
        <dbReference type="ChEBI" id="CHEBI:29999"/>
        <dbReference type="ChEBI" id="CHEBI:30616"/>
        <dbReference type="ChEBI" id="CHEBI:83421"/>
        <dbReference type="ChEBI" id="CHEBI:456216"/>
        <dbReference type="EC" id="2.7.11.1"/>
    </reaction>
</comment>
<evidence type="ECO:0000313" key="14">
    <source>
        <dbReference type="Proteomes" id="UP000187209"/>
    </source>
</evidence>
<evidence type="ECO:0000256" key="3">
    <source>
        <dbReference type="ARBA" id="ARBA00022679"/>
    </source>
</evidence>
<evidence type="ECO:0000256" key="10">
    <source>
        <dbReference type="PROSITE-ProRule" id="PRU10141"/>
    </source>
</evidence>
<evidence type="ECO:0000256" key="11">
    <source>
        <dbReference type="RuleBase" id="RU000304"/>
    </source>
</evidence>
<dbReference type="EMBL" id="MPUH01000483">
    <property type="protein sequence ID" value="OMJ79195.1"/>
    <property type="molecule type" value="Genomic_DNA"/>
</dbReference>
<proteinExistence type="inferred from homology"/>
<dbReference type="GO" id="GO:0005829">
    <property type="term" value="C:cytosol"/>
    <property type="evidence" value="ECO:0007669"/>
    <property type="project" value="TreeGrafter"/>
</dbReference>
<gene>
    <name evidence="13" type="ORF">SteCoe_20847</name>
</gene>
<dbReference type="GO" id="GO:0051726">
    <property type="term" value="P:regulation of cell cycle"/>
    <property type="evidence" value="ECO:0007669"/>
    <property type="project" value="TreeGrafter"/>
</dbReference>
<dbReference type="SMART" id="SM00220">
    <property type="entry name" value="S_TKc"/>
    <property type="match status" value="1"/>
</dbReference>
<comment type="similarity">
    <text evidence="11">Belongs to the protein kinase superfamily.</text>
</comment>
<dbReference type="FunFam" id="3.30.200.20:FF:000088">
    <property type="entry name" value="Casein kinase II subunit alpha"/>
    <property type="match status" value="1"/>
</dbReference>
<keyword evidence="3" id="KW-0808">Transferase</keyword>
<evidence type="ECO:0000313" key="13">
    <source>
        <dbReference type="EMBL" id="OMJ79195.1"/>
    </source>
</evidence>
<evidence type="ECO:0000256" key="2">
    <source>
        <dbReference type="ARBA" id="ARBA00022527"/>
    </source>
</evidence>
<evidence type="ECO:0000256" key="9">
    <source>
        <dbReference type="ARBA" id="ARBA00059329"/>
    </source>
</evidence>
<comment type="catalytic activity">
    <reaction evidence="7">
        <text>L-threonyl-[protein] + ATP = O-phospho-L-threonyl-[protein] + ADP + H(+)</text>
        <dbReference type="Rhea" id="RHEA:46608"/>
        <dbReference type="Rhea" id="RHEA-COMP:11060"/>
        <dbReference type="Rhea" id="RHEA-COMP:11605"/>
        <dbReference type="ChEBI" id="CHEBI:15378"/>
        <dbReference type="ChEBI" id="CHEBI:30013"/>
        <dbReference type="ChEBI" id="CHEBI:30616"/>
        <dbReference type="ChEBI" id="CHEBI:61977"/>
        <dbReference type="ChEBI" id="CHEBI:456216"/>
        <dbReference type="EC" id="2.7.11.1"/>
    </reaction>
</comment>
<dbReference type="PANTHER" id="PTHR24054">
    <property type="entry name" value="CASEIN KINASE II SUBUNIT ALPHA"/>
    <property type="match status" value="1"/>
</dbReference>
<keyword evidence="14" id="KW-1185">Reference proteome</keyword>
<evidence type="ECO:0000256" key="1">
    <source>
        <dbReference type="ARBA" id="ARBA00012513"/>
    </source>
</evidence>
<evidence type="ECO:0000256" key="4">
    <source>
        <dbReference type="ARBA" id="ARBA00022741"/>
    </source>
</evidence>
<evidence type="ECO:0000256" key="7">
    <source>
        <dbReference type="ARBA" id="ARBA00047899"/>
    </source>
</evidence>
<dbReference type="OrthoDB" id="10254671at2759"/>
<keyword evidence="5" id="KW-0418">Kinase</keyword>
<keyword evidence="6 10" id="KW-0067">ATP-binding</keyword>
<dbReference type="InterPro" id="IPR045216">
    <property type="entry name" value="CK2_alpha"/>
</dbReference>
<dbReference type="GO" id="GO:0005524">
    <property type="term" value="F:ATP binding"/>
    <property type="evidence" value="ECO:0007669"/>
    <property type="project" value="UniProtKB-UniRule"/>
</dbReference>
<protein>
    <recommendedName>
        <fullName evidence="1">non-specific serine/threonine protein kinase</fullName>
        <ecNumber evidence="1">2.7.11.1</ecNumber>
    </recommendedName>
</protein>
<name>A0A1R2BRH4_9CILI</name>
<dbReference type="Gene3D" id="3.30.200.20">
    <property type="entry name" value="Phosphorylase Kinase, domain 1"/>
    <property type="match status" value="1"/>
</dbReference>
<dbReference type="Pfam" id="PF00069">
    <property type="entry name" value="Pkinase"/>
    <property type="match status" value="1"/>
</dbReference>
<evidence type="ECO:0000256" key="6">
    <source>
        <dbReference type="ARBA" id="ARBA00022840"/>
    </source>
</evidence>
<sequence>MDCLLPKYYANVNLVRSREYSDYGCLTIPWGNSENYDVHSKIGRGKYSEVYLGKNIETRVPCVLKILKPVKKKKIYREIKILQNLQGGANIIELIDIVRDSISHTPSLIFEYVNNRDFKEFFPTLSDFEIRFYIYETLKALDYSHSHGIMHRDIKPHNIMIDHSIRKLRVIDWGLGEFYYPNREYNVRVASRYYKSPELLVNDQQYSYSLDIWSLGVMLAAMVFKKEPFFRGQDNYDQLIKIAKVLGTDELIAYIEKYDLKLDQAYDGKIRAYEKKVWNEFFTKENRHLISNECLDFLDCCLKYDHHFRITTKEALNHPYLAPVVQMYKSIQCGECRVAPNTPEYATARIIINNRKIS</sequence>
<feature type="binding site" evidence="10">
    <location>
        <position position="65"/>
    </location>
    <ligand>
        <name>ATP</name>
        <dbReference type="ChEBI" id="CHEBI:30616"/>
    </ligand>
</feature>
<dbReference type="GO" id="GO:0004674">
    <property type="term" value="F:protein serine/threonine kinase activity"/>
    <property type="evidence" value="ECO:0007669"/>
    <property type="project" value="UniProtKB-KW"/>
</dbReference>
<comment type="caution">
    <text evidence="13">The sequence shown here is derived from an EMBL/GenBank/DDBJ whole genome shotgun (WGS) entry which is preliminary data.</text>
</comment>
<evidence type="ECO:0000256" key="5">
    <source>
        <dbReference type="ARBA" id="ARBA00022777"/>
    </source>
</evidence>
<organism evidence="13 14">
    <name type="scientific">Stentor coeruleus</name>
    <dbReference type="NCBI Taxonomy" id="5963"/>
    <lineage>
        <taxon>Eukaryota</taxon>
        <taxon>Sar</taxon>
        <taxon>Alveolata</taxon>
        <taxon>Ciliophora</taxon>
        <taxon>Postciliodesmatophora</taxon>
        <taxon>Heterotrichea</taxon>
        <taxon>Heterotrichida</taxon>
        <taxon>Stentoridae</taxon>
        <taxon>Stentor</taxon>
    </lineage>
</organism>
<dbReference type="AlphaFoldDB" id="A0A1R2BRH4"/>
<evidence type="ECO:0000259" key="12">
    <source>
        <dbReference type="PROSITE" id="PS50011"/>
    </source>
</evidence>
<dbReference type="GO" id="GO:0005634">
    <property type="term" value="C:nucleus"/>
    <property type="evidence" value="ECO:0007669"/>
    <property type="project" value="TreeGrafter"/>
</dbReference>
<dbReference type="EC" id="2.7.11.1" evidence="1"/>
<keyword evidence="4 10" id="KW-0547">Nucleotide-binding</keyword>
<dbReference type="Proteomes" id="UP000187209">
    <property type="component" value="Unassembled WGS sequence"/>
</dbReference>
<keyword evidence="2 11" id="KW-0723">Serine/threonine-protein kinase</keyword>